<reference evidence="13" key="1">
    <citation type="submission" date="2022-02" db="EMBL/GenBank/DDBJ databases">
        <authorList>
            <person name="Giguere J D."/>
        </authorList>
    </citation>
    <scope>NUCLEOTIDE SEQUENCE</scope>
    <source>
        <strain evidence="13">CCAP 1055/1</strain>
    </source>
</reference>
<name>A0A8J9TYL7_PHATR</name>
<evidence type="ECO:0000256" key="2">
    <source>
        <dbReference type="ARBA" id="ARBA00008183"/>
    </source>
</evidence>
<keyword evidence="10" id="KW-0406">Ion transport</keyword>
<proteinExistence type="inferred from homology"/>
<evidence type="ECO:0000256" key="8">
    <source>
        <dbReference type="ARBA" id="ARBA00023002"/>
    </source>
</evidence>
<dbReference type="GO" id="GO:0008199">
    <property type="term" value="F:ferric iron binding"/>
    <property type="evidence" value="ECO:0007669"/>
    <property type="project" value="InterPro"/>
</dbReference>
<dbReference type="InterPro" id="IPR036524">
    <property type="entry name" value="Frataxin/CyaY_sf"/>
</dbReference>
<dbReference type="SUPFAM" id="SSF55387">
    <property type="entry name" value="Frataxin/Nqo15-like"/>
    <property type="match status" value="1"/>
</dbReference>
<dbReference type="InterPro" id="IPR020895">
    <property type="entry name" value="Frataxin_CS"/>
</dbReference>
<organism evidence="13">
    <name type="scientific">Phaeodactylum tricornutum</name>
    <name type="common">Diatom</name>
    <dbReference type="NCBI Taxonomy" id="2850"/>
    <lineage>
        <taxon>Eukaryota</taxon>
        <taxon>Sar</taxon>
        <taxon>Stramenopiles</taxon>
        <taxon>Ochrophyta</taxon>
        <taxon>Bacillariophyta</taxon>
        <taxon>Bacillariophyceae</taxon>
        <taxon>Bacillariophycidae</taxon>
        <taxon>Naviculales</taxon>
        <taxon>Phaeodactylaceae</taxon>
        <taxon>Phaeodactylum</taxon>
    </lineage>
</organism>
<evidence type="ECO:0000256" key="7">
    <source>
        <dbReference type="ARBA" id="ARBA00022946"/>
    </source>
</evidence>
<evidence type="ECO:0000256" key="10">
    <source>
        <dbReference type="ARBA" id="ARBA00023065"/>
    </source>
</evidence>
<evidence type="ECO:0000256" key="3">
    <source>
        <dbReference type="ARBA" id="ARBA00013107"/>
    </source>
</evidence>
<dbReference type="GO" id="GO:0034986">
    <property type="term" value="F:iron chaperone activity"/>
    <property type="evidence" value="ECO:0007669"/>
    <property type="project" value="TreeGrafter"/>
</dbReference>
<dbReference type="NCBIfam" id="TIGR03421">
    <property type="entry name" value="FeS_CyaY"/>
    <property type="match status" value="1"/>
</dbReference>
<evidence type="ECO:0000256" key="12">
    <source>
        <dbReference type="ARBA" id="ARBA00047990"/>
    </source>
</evidence>
<keyword evidence="9" id="KW-0408">Iron</keyword>
<accession>A0A8J9TYL7</accession>
<dbReference type="InterPro" id="IPR002908">
    <property type="entry name" value="Frataxin/CyaY"/>
</dbReference>
<comment type="subcellular location">
    <subcellularLocation>
        <location evidence="1">Mitochondrion</location>
    </subcellularLocation>
</comment>
<evidence type="ECO:0000256" key="4">
    <source>
        <dbReference type="ARBA" id="ARBA00022434"/>
    </source>
</evidence>
<dbReference type="AlphaFoldDB" id="A0A8J9TYL7"/>
<dbReference type="GO" id="GO:0005739">
    <property type="term" value="C:mitochondrion"/>
    <property type="evidence" value="ECO:0007669"/>
    <property type="project" value="UniProtKB-SubCell"/>
</dbReference>
<dbReference type="EC" id="1.16.3.1" evidence="3"/>
<protein>
    <recommendedName>
        <fullName evidence="3">ferroxidase</fullName>
        <ecNumber evidence="3">1.16.3.1</ecNumber>
    </recommendedName>
</protein>
<dbReference type="GO" id="GO:0016226">
    <property type="term" value="P:iron-sulfur cluster assembly"/>
    <property type="evidence" value="ECO:0007669"/>
    <property type="project" value="InterPro"/>
</dbReference>
<keyword evidence="8" id="KW-0560">Oxidoreductase</keyword>
<keyword evidence="6" id="KW-0410">Iron transport</keyword>
<evidence type="ECO:0000256" key="6">
    <source>
        <dbReference type="ARBA" id="ARBA00022496"/>
    </source>
</evidence>
<dbReference type="PROSITE" id="PS01344">
    <property type="entry name" value="FRATAXIN_1"/>
    <property type="match status" value="1"/>
</dbReference>
<keyword evidence="11" id="KW-0496">Mitochondrion</keyword>
<dbReference type="GO" id="GO:0006879">
    <property type="term" value="P:intracellular iron ion homeostasis"/>
    <property type="evidence" value="ECO:0007669"/>
    <property type="project" value="UniProtKB-KW"/>
</dbReference>
<dbReference type="GO" id="GO:0051537">
    <property type="term" value="F:2 iron, 2 sulfur cluster binding"/>
    <property type="evidence" value="ECO:0007669"/>
    <property type="project" value="TreeGrafter"/>
</dbReference>
<dbReference type="EMBL" id="OU594948">
    <property type="protein sequence ID" value="CAG9293017.1"/>
    <property type="molecule type" value="Genomic_DNA"/>
</dbReference>
<evidence type="ECO:0000313" key="13">
    <source>
        <dbReference type="EMBL" id="CAG9293017.1"/>
    </source>
</evidence>
<dbReference type="GO" id="GO:0004322">
    <property type="term" value="F:ferroxidase activity"/>
    <property type="evidence" value="ECO:0007669"/>
    <property type="project" value="UniProtKB-EC"/>
</dbReference>
<dbReference type="PANTHER" id="PTHR16821">
    <property type="entry name" value="FRATAXIN"/>
    <property type="match status" value="1"/>
</dbReference>
<feature type="non-terminal residue" evidence="13">
    <location>
        <position position="1"/>
    </location>
</feature>
<dbReference type="GO" id="GO:0006826">
    <property type="term" value="P:iron ion transport"/>
    <property type="evidence" value="ECO:0007669"/>
    <property type="project" value="UniProtKB-KW"/>
</dbReference>
<dbReference type="PROSITE" id="PS50810">
    <property type="entry name" value="FRATAXIN_2"/>
    <property type="match status" value="1"/>
</dbReference>
<keyword evidence="4" id="KW-0409">Iron storage</keyword>
<keyword evidence="7" id="KW-0809">Transit peptide</keyword>
<evidence type="ECO:0000256" key="9">
    <source>
        <dbReference type="ARBA" id="ARBA00023004"/>
    </source>
</evidence>
<dbReference type="Pfam" id="PF01491">
    <property type="entry name" value="Frataxin_Cyay"/>
    <property type="match status" value="1"/>
</dbReference>
<dbReference type="SMART" id="SM01219">
    <property type="entry name" value="Frataxin_Cyay"/>
    <property type="match status" value="1"/>
</dbReference>
<dbReference type="Proteomes" id="UP000836788">
    <property type="component" value="Chromosome 7"/>
</dbReference>
<evidence type="ECO:0000256" key="5">
    <source>
        <dbReference type="ARBA" id="ARBA00022448"/>
    </source>
</evidence>
<gene>
    <name evidence="13" type="ORF">PTTT1_LOCUS50205</name>
</gene>
<dbReference type="PANTHER" id="PTHR16821:SF2">
    <property type="entry name" value="FRATAXIN, MITOCHONDRIAL"/>
    <property type="match status" value="1"/>
</dbReference>
<dbReference type="GO" id="GO:0008198">
    <property type="term" value="F:ferrous iron binding"/>
    <property type="evidence" value="ECO:0007669"/>
    <property type="project" value="TreeGrafter"/>
</dbReference>
<comment type="catalytic activity">
    <reaction evidence="12">
        <text>4 Fe(2+) + O2 + 4 H(+) = 4 Fe(3+) + 2 H2O</text>
        <dbReference type="Rhea" id="RHEA:11148"/>
        <dbReference type="ChEBI" id="CHEBI:15377"/>
        <dbReference type="ChEBI" id="CHEBI:15378"/>
        <dbReference type="ChEBI" id="CHEBI:15379"/>
        <dbReference type="ChEBI" id="CHEBI:29033"/>
        <dbReference type="ChEBI" id="CHEBI:29034"/>
        <dbReference type="EC" id="1.16.3.1"/>
    </reaction>
</comment>
<dbReference type="InterPro" id="IPR017789">
    <property type="entry name" value="Frataxin"/>
</dbReference>
<evidence type="ECO:0000256" key="1">
    <source>
        <dbReference type="ARBA" id="ARBA00004173"/>
    </source>
</evidence>
<sequence>TEGEYHGIADDALDHIQDAIDEALDSTTLEYEVTLASGVLTLSLPPHGTWVVNKQTPNQQLWWSSPLSGPKRYEYDEADKLWFSTKD</sequence>
<dbReference type="NCBIfam" id="TIGR03422">
    <property type="entry name" value="mito_frataxin"/>
    <property type="match status" value="1"/>
</dbReference>
<dbReference type="Gene3D" id="3.30.920.10">
    <property type="entry name" value="Frataxin/CyaY"/>
    <property type="match status" value="1"/>
</dbReference>
<comment type="similarity">
    <text evidence="2">Belongs to the frataxin family.</text>
</comment>
<evidence type="ECO:0000256" key="11">
    <source>
        <dbReference type="ARBA" id="ARBA00023128"/>
    </source>
</evidence>
<feature type="non-terminal residue" evidence="13">
    <location>
        <position position="87"/>
    </location>
</feature>
<keyword evidence="5" id="KW-0813">Transport</keyword>